<evidence type="ECO:0000313" key="9">
    <source>
        <dbReference type="Proteomes" id="UP000722485"/>
    </source>
</evidence>
<keyword evidence="3" id="KW-0805">Transcription regulation</keyword>
<dbReference type="EMBL" id="JAANBB010000017">
    <property type="protein sequence ID" value="KAF7555753.1"/>
    <property type="molecule type" value="Genomic_DNA"/>
</dbReference>
<feature type="domain" description="Zn(2)-C6 fungal-type" evidence="7">
    <location>
        <begin position="125"/>
        <end position="157"/>
    </location>
</feature>
<evidence type="ECO:0000259" key="7">
    <source>
        <dbReference type="PROSITE" id="PS50048"/>
    </source>
</evidence>
<keyword evidence="4" id="KW-0804">Transcription</keyword>
<dbReference type="Pfam" id="PF04082">
    <property type="entry name" value="Fungal_trans"/>
    <property type="match status" value="1"/>
</dbReference>
<dbReference type="OrthoDB" id="5370478at2759"/>
<dbReference type="Proteomes" id="UP000722485">
    <property type="component" value="Unassembled WGS sequence"/>
</dbReference>
<feature type="region of interest" description="Disordered" evidence="6">
    <location>
        <begin position="39"/>
        <end position="121"/>
    </location>
</feature>
<dbReference type="Gene3D" id="4.10.240.10">
    <property type="entry name" value="Zn(2)-C6 fungal-type DNA-binding domain"/>
    <property type="match status" value="1"/>
</dbReference>
<dbReference type="GO" id="GO:0003677">
    <property type="term" value="F:DNA binding"/>
    <property type="evidence" value="ECO:0007669"/>
    <property type="project" value="InterPro"/>
</dbReference>
<dbReference type="PANTHER" id="PTHR47338:SF5">
    <property type="entry name" value="ZN(II)2CYS6 TRANSCRIPTION FACTOR (EUROFUNG)"/>
    <property type="match status" value="1"/>
</dbReference>
<evidence type="ECO:0000313" key="8">
    <source>
        <dbReference type="EMBL" id="KAF7555753.1"/>
    </source>
</evidence>
<dbReference type="SUPFAM" id="SSF57701">
    <property type="entry name" value="Zn2/Cys6 DNA-binding domain"/>
    <property type="match status" value="1"/>
</dbReference>
<dbReference type="Pfam" id="PF00172">
    <property type="entry name" value="Zn_clus"/>
    <property type="match status" value="1"/>
</dbReference>
<dbReference type="PANTHER" id="PTHR47338">
    <property type="entry name" value="ZN(II)2CYS6 TRANSCRIPTION FACTOR (EUROFUNG)-RELATED"/>
    <property type="match status" value="1"/>
</dbReference>
<dbReference type="SMART" id="SM00066">
    <property type="entry name" value="GAL4"/>
    <property type="match status" value="1"/>
</dbReference>
<gene>
    <name evidence="8" type="ORF">G7Z17_g1882</name>
</gene>
<keyword evidence="2" id="KW-0479">Metal-binding</keyword>
<evidence type="ECO:0000256" key="4">
    <source>
        <dbReference type="ARBA" id="ARBA00023163"/>
    </source>
</evidence>
<evidence type="ECO:0000256" key="3">
    <source>
        <dbReference type="ARBA" id="ARBA00023015"/>
    </source>
</evidence>
<dbReference type="GO" id="GO:0000981">
    <property type="term" value="F:DNA-binding transcription factor activity, RNA polymerase II-specific"/>
    <property type="evidence" value="ECO:0007669"/>
    <property type="project" value="InterPro"/>
</dbReference>
<keyword evidence="5" id="KW-0539">Nucleus</keyword>
<dbReference type="AlphaFoldDB" id="A0A9P5HP69"/>
<reference evidence="8" key="1">
    <citation type="submission" date="2020-03" db="EMBL/GenBank/DDBJ databases">
        <title>Draft Genome Sequence of Cylindrodendrum hubeiense.</title>
        <authorList>
            <person name="Buettner E."/>
            <person name="Kellner H."/>
        </authorList>
    </citation>
    <scope>NUCLEOTIDE SEQUENCE</scope>
    <source>
        <strain evidence="8">IHI 201604</strain>
    </source>
</reference>
<name>A0A9P5HP69_9HYPO</name>
<organism evidence="8 9">
    <name type="scientific">Cylindrodendrum hubeiense</name>
    <dbReference type="NCBI Taxonomy" id="595255"/>
    <lineage>
        <taxon>Eukaryota</taxon>
        <taxon>Fungi</taxon>
        <taxon>Dikarya</taxon>
        <taxon>Ascomycota</taxon>
        <taxon>Pezizomycotina</taxon>
        <taxon>Sordariomycetes</taxon>
        <taxon>Hypocreomycetidae</taxon>
        <taxon>Hypocreales</taxon>
        <taxon>Nectriaceae</taxon>
        <taxon>Cylindrodendrum</taxon>
    </lineage>
</organism>
<evidence type="ECO:0000256" key="5">
    <source>
        <dbReference type="ARBA" id="ARBA00023242"/>
    </source>
</evidence>
<dbReference type="InterPro" id="IPR001138">
    <property type="entry name" value="Zn2Cys6_DnaBD"/>
</dbReference>
<accession>A0A9P5HP69</accession>
<feature type="region of interest" description="Disordered" evidence="6">
    <location>
        <begin position="159"/>
        <end position="181"/>
    </location>
</feature>
<dbReference type="CDD" id="cd12148">
    <property type="entry name" value="fungal_TF_MHR"/>
    <property type="match status" value="1"/>
</dbReference>
<dbReference type="SMART" id="SM00906">
    <property type="entry name" value="Fungal_trans"/>
    <property type="match status" value="1"/>
</dbReference>
<comment type="caution">
    <text evidence="8">The sequence shown here is derived from an EMBL/GenBank/DDBJ whole genome shotgun (WGS) entry which is preliminary data.</text>
</comment>
<sequence>MGYAIRPSVPQSLGLFKEAQLATIASQLRIQSILSPADPEVDELSNVSSNHSTPKRKFEEVFTTSEAPLALRRTQSLDDPPTRLEGLGTDPSRGHADEQSTSVPPGARDGKKPMKMRPPMRSSIACMRCRRSKIKCDNDGGNSPCDTCIKGGHQCQYPDATPLPSKRNDSPNAVRQEKEGTYERKRARKVDEFSGLDSERSAAYAEEVLSYPFLTTQLWDQLLNIYRLHFATELSFLHLPTLKEKMSRRQGLEHEPSPELNLVLLGILTLTARFHPDLVKYVAHLSTAQGGSSRPRTSLSKADPSAASEFFANVLATALGPLKTAITVVTVERVQAFLMLGLSEWSQRHPSSGPGAWMYVGIAIRMAQMLKLGLDDQLARGRDGSSQGANPLQRVRRGSSEVGIIREIRRRTMFSCLILDRMMTCGDERVSMIRPDTIRIQLPCTEMAFDLALDVSTGFLNPQGDFTNQTINDDSVLSRFIQLVEIWAEISRYSSTGGRLQERLPPWDKQSMFWTLREKLYQFLLNLPDTFTFSRQNYYRHDNHQATNIQEDIDRQDSDLDVPRGAITGLAYQTLQKMALSLQGAQNYLKQLEDMDQYYTQAVSKFRETVGKDGPTQKSSIGRRLSIRLGGDGTGLEERRPHASRSMKDVSLLTDDELRSNQYEEPDKSRGSNTDRGSPMGFAESYQVGVDYTRTPRSTPGMAFTALNNSPVMRSSSADSVPPNMGTRGEGVSRVENRANYRVAAAQNRSMLMLPGTEPESSLMGIPEFSLDQLSLIESQRIGRMLNDVEEFSGAGSLGWGIPLE</sequence>
<feature type="region of interest" description="Disordered" evidence="6">
    <location>
        <begin position="610"/>
        <end position="682"/>
    </location>
</feature>
<dbReference type="CDD" id="cd00067">
    <property type="entry name" value="GAL4"/>
    <property type="match status" value="1"/>
</dbReference>
<dbReference type="PROSITE" id="PS50048">
    <property type="entry name" value="ZN2_CY6_FUNGAL_2"/>
    <property type="match status" value="1"/>
</dbReference>
<dbReference type="InterPro" id="IPR050815">
    <property type="entry name" value="TF_fung"/>
</dbReference>
<dbReference type="GO" id="GO:0006351">
    <property type="term" value="P:DNA-templated transcription"/>
    <property type="evidence" value="ECO:0007669"/>
    <property type="project" value="InterPro"/>
</dbReference>
<comment type="subcellular location">
    <subcellularLocation>
        <location evidence="1">Nucleus</location>
    </subcellularLocation>
</comment>
<dbReference type="InterPro" id="IPR036864">
    <property type="entry name" value="Zn2-C6_fun-type_DNA-bd_sf"/>
</dbReference>
<dbReference type="PROSITE" id="PS00463">
    <property type="entry name" value="ZN2_CY6_FUNGAL_1"/>
    <property type="match status" value="1"/>
</dbReference>
<dbReference type="InterPro" id="IPR007219">
    <property type="entry name" value="XnlR_reg_dom"/>
</dbReference>
<evidence type="ECO:0000256" key="2">
    <source>
        <dbReference type="ARBA" id="ARBA00022723"/>
    </source>
</evidence>
<protein>
    <recommendedName>
        <fullName evidence="7">Zn(2)-C6 fungal-type domain-containing protein</fullName>
    </recommendedName>
</protein>
<evidence type="ECO:0000256" key="1">
    <source>
        <dbReference type="ARBA" id="ARBA00004123"/>
    </source>
</evidence>
<proteinExistence type="predicted"/>
<evidence type="ECO:0000256" key="6">
    <source>
        <dbReference type="SAM" id="MobiDB-lite"/>
    </source>
</evidence>
<dbReference type="GO" id="GO:0008270">
    <property type="term" value="F:zinc ion binding"/>
    <property type="evidence" value="ECO:0007669"/>
    <property type="project" value="InterPro"/>
</dbReference>
<keyword evidence="9" id="KW-1185">Reference proteome</keyword>
<dbReference type="GO" id="GO:0005634">
    <property type="term" value="C:nucleus"/>
    <property type="evidence" value="ECO:0007669"/>
    <property type="project" value="UniProtKB-SubCell"/>
</dbReference>